<evidence type="ECO:0000259" key="5">
    <source>
        <dbReference type="PROSITE" id="PS50102"/>
    </source>
</evidence>
<organism evidence="6 7">
    <name type="scientific">Artemisia annua</name>
    <name type="common">Sweet wormwood</name>
    <dbReference type="NCBI Taxonomy" id="35608"/>
    <lineage>
        <taxon>Eukaryota</taxon>
        <taxon>Viridiplantae</taxon>
        <taxon>Streptophyta</taxon>
        <taxon>Embryophyta</taxon>
        <taxon>Tracheophyta</taxon>
        <taxon>Spermatophyta</taxon>
        <taxon>Magnoliopsida</taxon>
        <taxon>eudicotyledons</taxon>
        <taxon>Gunneridae</taxon>
        <taxon>Pentapetalae</taxon>
        <taxon>asterids</taxon>
        <taxon>campanulids</taxon>
        <taxon>Asterales</taxon>
        <taxon>Asteraceae</taxon>
        <taxon>Asteroideae</taxon>
        <taxon>Anthemideae</taxon>
        <taxon>Artemisiinae</taxon>
        <taxon>Artemisia</taxon>
    </lineage>
</organism>
<gene>
    <name evidence="6" type="ORF">CTI12_AA443220</name>
</gene>
<evidence type="ECO:0000256" key="2">
    <source>
        <dbReference type="ARBA" id="ARBA00022728"/>
    </source>
</evidence>
<comment type="caution">
    <text evidence="6">The sequence shown here is derived from an EMBL/GenBank/DDBJ whole genome shotgun (WGS) entry which is preliminary data.</text>
</comment>
<evidence type="ECO:0000313" key="6">
    <source>
        <dbReference type="EMBL" id="PWA51549.1"/>
    </source>
</evidence>
<name>A0A2U1LRD8_ARTAN</name>
<keyword evidence="7" id="KW-1185">Reference proteome</keyword>
<evidence type="ECO:0000256" key="3">
    <source>
        <dbReference type="ARBA" id="ARBA00023187"/>
    </source>
</evidence>
<dbReference type="CDD" id="cd00590">
    <property type="entry name" value="RRM_SF"/>
    <property type="match status" value="1"/>
</dbReference>
<feature type="domain" description="RRM" evidence="5">
    <location>
        <begin position="17"/>
        <end position="106"/>
    </location>
</feature>
<dbReference type="GO" id="GO:0003723">
    <property type="term" value="F:RNA binding"/>
    <property type="evidence" value="ECO:0007669"/>
    <property type="project" value="UniProtKB-UniRule"/>
</dbReference>
<dbReference type="GO" id="GO:0006397">
    <property type="term" value="P:mRNA processing"/>
    <property type="evidence" value="ECO:0007669"/>
    <property type="project" value="UniProtKB-KW"/>
</dbReference>
<dbReference type="GO" id="GO:0005681">
    <property type="term" value="C:spliceosomal complex"/>
    <property type="evidence" value="ECO:0007669"/>
    <property type="project" value="UniProtKB-KW"/>
</dbReference>
<dbReference type="InterPro" id="IPR050907">
    <property type="entry name" value="SRSF"/>
</dbReference>
<keyword evidence="4" id="KW-0694">RNA-binding</keyword>
<dbReference type="PROSITE" id="PS50102">
    <property type="entry name" value="RRM"/>
    <property type="match status" value="1"/>
</dbReference>
<protein>
    <recommendedName>
        <fullName evidence="5">RRM domain-containing protein</fullName>
    </recommendedName>
</protein>
<dbReference type="SUPFAM" id="SSF54928">
    <property type="entry name" value="RNA-binding domain, RBD"/>
    <property type="match status" value="1"/>
</dbReference>
<dbReference type="OrthoDB" id="1749329at2759"/>
<evidence type="ECO:0000313" key="7">
    <source>
        <dbReference type="Proteomes" id="UP000245207"/>
    </source>
</evidence>
<evidence type="ECO:0000256" key="4">
    <source>
        <dbReference type="PROSITE-ProRule" id="PRU00176"/>
    </source>
</evidence>
<dbReference type="InterPro" id="IPR035979">
    <property type="entry name" value="RBD_domain_sf"/>
</dbReference>
<evidence type="ECO:0000256" key="1">
    <source>
        <dbReference type="ARBA" id="ARBA00022664"/>
    </source>
</evidence>
<dbReference type="Proteomes" id="UP000245207">
    <property type="component" value="Unassembled WGS sequence"/>
</dbReference>
<proteinExistence type="predicted"/>
<reference evidence="6 7" key="1">
    <citation type="journal article" date="2018" name="Mol. Plant">
        <title>The genome of Artemisia annua provides insight into the evolution of Asteraceae family and artemisinin biosynthesis.</title>
        <authorList>
            <person name="Shen Q."/>
            <person name="Zhang L."/>
            <person name="Liao Z."/>
            <person name="Wang S."/>
            <person name="Yan T."/>
            <person name="Shi P."/>
            <person name="Liu M."/>
            <person name="Fu X."/>
            <person name="Pan Q."/>
            <person name="Wang Y."/>
            <person name="Lv Z."/>
            <person name="Lu X."/>
            <person name="Zhang F."/>
            <person name="Jiang W."/>
            <person name="Ma Y."/>
            <person name="Chen M."/>
            <person name="Hao X."/>
            <person name="Li L."/>
            <person name="Tang Y."/>
            <person name="Lv G."/>
            <person name="Zhou Y."/>
            <person name="Sun X."/>
            <person name="Brodelius P.E."/>
            <person name="Rose J.K.C."/>
            <person name="Tang K."/>
        </authorList>
    </citation>
    <scope>NUCLEOTIDE SEQUENCE [LARGE SCALE GENOMIC DNA]</scope>
    <source>
        <strain evidence="7">cv. Huhao1</strain>
        <tissue evidence="6">Leaf</tissue>
    </source>
</reference>
<dbReference type="Pfam" id="PF00076">
    <property type="entry name" value="RRM_1"/>
    <property type="match status" value="1"/>
</dbReference>
<dbReference type="AlphaFoldDB" id="A0A2U1LRD8"/>
<sequence length="320" mass="36303">MATNFRSNTDHTRLISKSIFVTNFPDNTSAKDLWKLCQDYGTVVDVYIPNRKSKAGKRFAFVRFIKVENIDRLVGNLCTLWIGRMHLHANVVRFERPPIQASGSASSARPIHSGASSFATVLKGNKTHVNASEAPAMVIDDSCVVTRDLEFFVMGEVKEFSSIPNLYVLLSNEGFQNVKVVYLGGLWVMFELESLNSKAKFMQHVGVASWFTCLCNAQSDFVSREHIVWVDIEGVPLHAWSRATFTKIGSKWGEVMELEESKDDLFARKRICIKTKQEDNILEKFKIIVKGKNFVIRAKELFAWSPNCLCIFCGRPHYAF</sequence>
<dbReference type="InterPro" id="IPR012677">
    <property type="entry name" value="Nucleotide-bd_a/b_plait_sf"/>
</dbReference>
<keyword evidence="3" id="KW-0508">mRNA splicing</keyword>
<keyword evidence="1" id="KW-0507">mRNA processing</keyword>
<dbReference type="PANTHER" id="PTHR23147">
    <property type="entry name" value="SERINE/ARGININE RICH SPLICING FACTOR"/>
    <property type="match status" value="1"/>
</dbReference>
<dbReference type="InterPro" id="IPR000504">
    <property type="entry name" value="RRM_dom"/>
</dbReference>
<keyword evidence="2" id="KW-0747">Spliceosome</keyword>
<accession>A0A2U1LRD8</accession>
<dbReference type="SMART" id="SM00360">
    <property type="entry name" value="RRM"/>
    <property type="match status" value="1"/>
</dbReference>
<dbReference type="GO" id="GO:0008380">
    <property type="term" value="P:RNA splicing"/>
    <property type="evidence" value="ECO:0007669"/>
    <property type="project" value="UniProtKB-KW"/>
</dbReference>
<dbReference type="Gene3D" id="3.30.70.330">
    <property type="match status" value="1"/>
</dbReference>
<dbReference type="EMBL" id="PKPP01008118">
    <property type="protein sequence ID" value="PWA51549.1"/>
    <property type="molecule type" value="Genomic_DNA"/>
</dbReference>